<dbReference type="EC" id="2.7.11.1" evidence="1"/>
<dbReference type="Proteomes" id="UP000306509">
    <property type="component" value="Unassembled WGS sequence"/>
</dbReference>
<evidence type="ECO:0000256" key="7">
    <source>
        <dbReference type="ARBA" id="ARBA00047899"/>
    </source>
</evidence>
<dbReference type="InterPro" id="IPR011009">
    <property type="entry name" value="Kinase-like_dom_sf"/>
</dbReference>
<keyword evidence="6" id="KW-0067">ATP-binding</keyword>
<keyword evidence="11" id="KW-1185">Reference proteome</keyword>
<keyword evidence="4" id="KW-0547">Nucleotide-binding</keyword>
<dbReference type="InterPro" id="IPR008271">
    <property type="entry name" value="Ser/Thr_kinase_AS"/>
</dbReference>
<dbReference type="PROSITE" id="PS00108">
    <property type="entry name" value="PROTEIN_KINASE_ST"/>
    <property type="match status" value="1"/>
</dbReference>
<evidence type="ECO:0000256" key="2">
    <source>
        <dbReference type="ARBA" id="ARBA00022527"/>
    </source>
</evidence>
<dbReference type="PANTHER" id="PTHR24363">
    <property type="entry name" value="SERINE/THREONINE PROTEIN KINASE"/>
    <property type="match status" value="1"/>
</dbReference>
<dbReference type="AlphaFoldDB" id="A0A4U8Q6F6"/>
<keyword evidence="5 10" id="KW-0418">Kinase</keyword>
<evidence type="ECO:0000256" key="3">
    <source>
        <dbReference type="ARBA" id="ARBA00022679"/>
    </source>
</evidence>
<sequence precursor="true">MGSGGEGCVFLALNENAYKFWAIKIVAKGRDGVELELWKHFSHPNLPEVIDVIETESEILIVMDYVEGRNVANILKETGKVKPRQAVIWGIQICRVLHYLHSQEPPVVYGDLKPDNMICRADKSLVLVDFGTVSPFVKESSYHGGHYGTKGYAAPEQYDGTCVVDTRADIYSLGVTLFQLVTGKLLLSGIGKEDWKLCPGYFGLKKIICKCMRFDRTQRFSGIESCERALQGILWWRKARFLFVAAAFIIIFSAGSQLQLEQGEFTKEQSYEEYLKEAKFNVYEEQKKNCQSAIFLNPVREEAYQQLIEIFLEDAILTEEEDIFLRKVLKEKSEGDTRSHEEALRTDEGAFLRVSYELGMAYWYYFEGDGGKSYAARWFLNIAEAAESIGNTEITGITQNQRKRAAVLAKIGSYYSRIRNRREDETENISYLTFWKDLMEIYDIQENDTDADKVNLLLWEEISAQIYYFADRFCQAGLEKAVLDKILLEIKDKVQINDNRPVSKEIEVLEKDILKNIELAIESVERIYNNFKKEGEKE</sequence>
<proteinExistence type="predicted"/>
<evidence type="ECO:0000256" key="8">
    <source>
        <dbReference type="ARBA" id="ARBA00048679"/>
    </source>
</evidence>
<protein>
    <recommendedName>
        <fullName evidence="1">non-specific serine/threonine protein kinase</fullName>
        <ecNumber evidence="1">2.7.11.1</ecNumber>
    </recommendedName>
</protein>
<evidence type="ECO:0000313" key="11">
    <source>
        <dbReference type="Proteomes" id="UP000306509"/>
    </source>
</evidence>
<dbReference type="Pfam" id="PF00069">
    <property type="entry name" value="Pkinase"/>
    <property type="match status" value="1"/>
</dbReference>
<dbReference type="GO" id="GO:0004674">
    <property type="term" value="F:protein serine/threonine kinase activity"/>
    <property type="evidence" value="ECO:0007669"/>
    <property type="project" value="UniProtKB-KW"/>
</dbReference>
<dbReference type="SMART" id="SM00220">
    <property type="entry name" value="S_TKc"/>
    <property type="match status" value="1"/>
</dbReference>
<dbReference type="InterPro" id="IPR000719">
    <property type="entry name" value="Prot_kinase_dom"/>
</dbReference>
<accession>A0A4U8Q6F6</accession>
<keyword evidence="2" id="KW-0723">Serine/threonine-protein kinase</keyword>
<comment type="catalytic activity">
    <reaction evidence="8">
        <text>L-seryl-[protein] + ATP = O-phospho-L-seryl-[protein] + ADP + H(+)</text>
        <dbReference type="Rhea" id="RHEA:17989"/>
        <dbReference type="Rhea" id="RHEA-COMP:9863"/>
        <dbReference type="Rhea" id="RHEA-COMP:11604"/>
        <dbReference type="ChEBI" id="CHEBI:15378"/>
        <dbReference type="ChEBI" id="CHEBI:29999"/>
        <dbReference type="ChEBI" id="CHEBI:30616"/>
        <dbReference type="ChEBI" id="CHEBI:83421"/>
        <dbReference type="ChEBI" id="CHEBI:456216"/>
        <dbReference type="EC" id="2.7.11.1"/>
    </reaction>
</comment>
<dbReference type="GO" id="GO:0005524">
    <property type="term" value="F:ATP binding"/>
    <property type="evidence" value="ECO:0007669"/>
    <property type="project" value="UniProtKB-KW"/>
</dbReference>
<dbReference type="CDD" id="cd14014">
    <property type="entry name" value="STKc_PknB_like"/>
    <property type="match status" value="1"/>
</dbReference>
<evidence type="ECO:0000256" key="4">
    <source>
        <dbReference type="ARBA" id="ARBA00022741"/>
    </source>
</evidence>
<dbReference type="EMBL" id="QGQD01000055">
    <property type="protein sequence ID" value="TLD00421.1"/>
    <property type="molecule type" value="Genomic_DNA"/>
</dbReference>
<dbReference type="SUPFAM" id="SSF56112">
    <property type="entry name" value="Protein kinase-like (PK-like)"/>
    <property type="match status" value="1"/>
</dbReference>
<name>A0A4U8Q6F6_9FIRM</name>
<reference evidence="10 11" key="1">
    <citation type="journal article" date="2019" name="Anaerobe">
        <title>Detection of Robinsoniella peoriensis in multiple bone samples of a trauma patient.</title>
        <authorList>
            <person name="Schrottner P."/>
            <person name="Hartwich K."/>
            <person name="Bunk B."/>
            <person name="Schober I."/>
            <person name="Helbig S."/>
            <person name="Rudolph W.W."/>
            <person name="Gunzer F."/>
        </authorList>
    </citation>
    <scope>NUCLEOTIDE SEQUENCE [LARGE SCALE GENOMIC DNA]</scope>
    <source>
        <strain evidence="10 11">DSM 106044</strain>
    </source>
</reference>
<evidence type="ECO:0000256" key="6">
    <source>
        <dbReference type="ARBA" id="ARBA00022840"/>
    </source>
</evidence>
<evidence type="ECO:0000256" key="1">
    <source>
        <dbReference type="ARBA" id="ARBA00012513"/>
    </source>
</evidence>
<dbReference type="STRING" id="180332.GCA_000797495_04094"/>
<dbReference type="Gene3D" id="1.10.510.10">
    <property type="entry name" value="Transferase(Phosphotransferase) domain 1"/>
    <property type="match status" value="1"/>
</dbReference>
<dbReference type="PANTHER" id="PTHR24363:SF0">
    <property type="entry name" value="SERINE_THREONINE KINASE LIKE DOMAIN CONTAINING 1"/>
    <property type="match status" value="1"/>
</dbReference>
<evidence type="ECO:0000313" key="10">
    <source>
        <dbReference type="EMBL" id="TLD00421.1"/>
    </source>
</evidence>
<comment type="caution">
    <text evidence="10">The sequence shown here is derived from an EMBL/GenBank/DDBJ whole genome shotgun (WGS) entry which is preliminary data.</text>
</comment>
<organism evidence="10 11">
    <name type="scientific">Robinsoniella peoriensis</name>
    <dbReference type="NCBI Taxonomy" id="180332"/>
    <lineage>
        <taxon>Bacteria</taxon>
        <taxon>Bacillati</taxon>
        <taxon>Bacillota</taxon>
        <taxon>Clostridia</taxon>
        <taxon>Lachnospirales</taxon>
        <taxon>Lachnospiraceae</taxon>
        <taxon>Robinsoniella</taxon>
    </lineage>
</organism>
<comment type="catalytic activity">
    <reaction evidence="7">
        <text>L-threonyl-[protein] + ATP = O-phospho-L-threonyl-[protein] + ADP + H(+)</text>
        <dbReference type="Rhea" id="RHEA:46608"/>
        <dbReference type="Rhea" id="RHEA-COMP:11060"/>
        <dbReference type="Rhea" id="RHEA-COMP:11605"/>
        <dbReference type="ChEBI" id="CHEBI:15378"/>
        <dbReference type="ChEBI" id="CHEBI:30013"/>
        <dbReference type="ChEBI" id="CHEBI:30616"/>
        <dbReference type="ChEBI" id="CHEBI:61977"/>
        <dbReference type="ChEBI" id="CHEBI:456216"/>
        <dbReference type="EC" id="2.7.11.1"/>
    </reaction>
</comment>
<dbReference type="GO" id="GO:0106310">
    <property type="term" value="F:protein serine kinase activity"/>
    <property type="evidence" value="ECO:0007669"/>
    <property type="project" value="RHEA"/>
</dbReference>
<dbReference type="PROSITE" id="PS50011">
    <property type="entry name" value="PROTEIN_KINASE_DOM"/>
    <property type="match status" value="1"/>
</dbReference>
<keyword evidence="3 10" id="KW-0808">Transferase</keyword>
<gene>
    <name evidence="10" type="primary">spkD</name>
    <name evidence="10" type="ORF">DSM106044_02729</name>
</gene>
<feature type="domain" description="Protein kinase" evidence="9">
    <location>
        <begin position="1"/>
        <end position="317"/>
    </location>
</feature>
<evidence type="ECO:0000259" key="9">
    <source>
        <dbReference type="PROSITE" id="PS50011"/>
    </source>
</evidence>
<evidence type="ECO:0000256" key="5">
    <source>
        <dbReference type="ARBA" id="ARBA00022777"/>
    </source>
</evidence>